<evidence type="ECO:0000313" key="4">
    <source>
        <dbReference type="Proteomes" id="UP000835052"/>
    </source>
</evidence>
<dbReference type="SMART" id="SM00875">
    <property type="entry name" value="BACK"/>
    <property type="match status" value="1"/>
</dbReference>
<accession>A0A8S1H2K9</accession>
<comment type="caution">
    <text evidence="3">The sequence shown here is derived from an EMBL/GenBank/DDBJ whole genome shotgun (WGS) entry which is preliminary data.</text>
</comment>
<dbReference type="Pfam" id="PF07707">
    <property type="entry name" value="BACK"/>
    <property type="match status" value="1"/>
</dbReference>
<evidence type="ECO:0000256" key="1">
    <source>
        <dbReference type="SAM" id="MobiDB-lite"/>
    </source>
</evidence>
<dbReference type="EMBL" id="CAJGYM010000013">
    <property type="protein sequence ID" value="CAD6189999.1"/>
    <property type="molecule type" value="Genomic_DNA"/>
</dbReference>
<feature type="domain" description="BACK" evidence="2">
    <location>
        <begin position="175"/>
        <end position="274"/>
    </location>
</feature>
<feature type="compositionally biased region" description="Low complexity" evidence="1">
    <location>
        <begin position="471"/>
        <end position="482"/>
    </location>
</feature>
<feature type="compositionally biased region" description="Low complexity" evidence="1">
    <location>
        <begin position="51"/>
        <end position="62"/>
    </location>
</feature>
<dbReference type="InterPro" id="IPR011705">
    <property type="entry name" value="BACK"/>
</dbReference>
<gene>
    <name evidence="3" type="ORF">CAUJ_LOCUS5918</name>
</gene>
<proteinExistence type="predicted"/>
<reference evidence="3" key="1">
    <citation type="submission" date="2020-10" db="EMBL/GenBank/DDBJ databases">
        <authorList>
            <person name="Kikuchi T."/>
        </authorList>
    </citation>
    <scope>NUCLEOTIDE SEQUENCE</scope>
    <source>
        <strain evidence="3">NKZ352</strain>
    </source>
</reference>
<evidence type="ECO:0000313" key="3">
    <source>
        <dbReference type="EMBL" id="CAD6189999.1"/>
    </source>
</evidence>
<feature type="compositionally biased region" description="Basic and acidic residues" evidence="1">
    <location>
        <begin position="486"/>
        <end position="495"/>
    </location>
</feature>
<organism evidence="3 4">
    <name type="scientific">Caenorhabditis auriculariae</name>
    <dbReference type="NCBI Taxonomy" id="2777116"/>
    <lineage>
        <taxon>Eukaryota</taxon>
        <taxon>Metazoa</taxon>
        <taxon>Ecdysozoa</taxon>
        <taxon>Nematoda</taxon>
        <taxon>Chromadorea</taxon>
        <taxon>Rhabditida</taxon>
        <taxon>Rhabditina</taxon>
        <taxon>Rhabditomorpha</taxon>
        <taxon>Rhabditoidea</taxon>
        <taxon>Rhabditidae</taxon>
        <taxon>Peloderinae</taxon>
        <taxon>Caenorhabditis</taxon>
    </lineage>
</organism>
<dbReference type="Proteomes" id="UP000835052">
    <property type="component" value="Unassembled WGS sequence"/>
</dbReference>
<feature type="region of interest" description="Disordered" evidence="1">
    <location>
        <begin position="344"/>
        <end position="399"/>
    </location>
</feature>
<protein>
    <recommendedName>
        <fullName evidence="2">BACK domain-containing protein</fullName>
    </recommendedName>
</protein>
<feature type="compositionally biased region" description="Basic residues" evidence="1">
    <location>
        <begin position="385"/>
        <end position="396"/>
    </location>
</feature>
<evidence type="ECO:0000259" key="2">
    <source>
        <dbReference type="SMART" id="SM00875"/>
    </source>
</evidence>
<sequence length="517" mass="57683">MEEREQHDNNNKDWILLSSEVESKLEAAKVDKERKKRKKKRGESEHKQPQSMSKFSSSGEPSSEPHNNMIRLIGNRSVHHVSVENFAAVSQLVQKQQQSAKLMTTVDLHRFSDQAILAFISFIMKKEIKTSLTYYALSEMLTLSKTFYHGEFEVSIGKKNILESACVSHSDLLQALIICGVSCVSYETEMALHRLAGQNFVNLAKLPDFSSIPLYQFVQVLGSCDLNVRHEIVVADGALLWLSGQPHPSSCAPAVLGTIRTHFLSQVDKQLIVERINTLHLSERISRLARNMLDSHNGARICMDPTHFKRQLPRCGIAESTPPIGEHSSLPLSRPTNFDAHTANAVKQRADKKKKKTSIEKARTPKVMELMEMSGPGTTSAKPPMLHKTKKSRSERKSRCACVDYIKKKLGTNPEKSDKKHRKTLGRPKTPRSASCTQETCKSEKAKANLRFAKPRVPSPVHANQSSTRTSSKAVGISSASSTEQATERRNEKSKKVSHAISSSKDFPSSKSSSVYK</sequence>
<keyword evidence="4" id="KW-1185">Reference proteome</keyword>
<dbReference type="OrthoDB" id="5844508at2759"/>
<feature type="compositionally biased region" description="Low complexity" evidence="1">
    <location>
        <begin position="502"/>
        <end position="517"/>
    </location>
</feature>
<feature type="compositionally biased region" description="Basic residues" evidence="1">
    <location>
        <begin position="419"/>
        <end position="430"/>
    </location>
</feature>
<dbReference type="Gene3D" id="1.25.40.420">
    <property type="match status" value="1"/>
</dbReference>
<feature type="region of interest" description="Disordered" evidence="1">
    <location>
        <begin position="411"/>
        <end position="517"/>
    </location>
</feature>
<feature type="region of interest" description="Disordered" evidence="1">
    <location>
        <begin position="26"/>
        <end position="68"/>
    </location>
</feature>
<dbReference type="AlphaFoldDB" id="A0A8S1H2K9"/>
<name>A0A8S1H2K9_9PELO</name>